<sequence length="139" mass="15183">MSLAILLLSALTVSDGIPISNQASSPLADTTIEDLEHPLTLLGRRLPDPTDSGSHRTTSQIICSCIATIIASGWIAIRFNLPSPYDSGFQRFRRWIIVTIMLVIAPELIALFATRQAKAAARIKKEFNQRFNGGGIAMF</sequence>
<gene>
    <name evidence="3" type="ORF">NP233_g12139</name>
</gene>
<keyword evidence="1" id="KW-0812">Transmembrane</keyword>
<name>A0AAD5VEY4_9AGAR</name>
<organism evidence="3 4">
    <name type="scientific">Leucocoprinus birnbaumii</name>
    <dbReference type="NCBI Taxonomy" id="56174"/>
    <lineage>
        <taxon>Eukaryota</taxon>
        <taxon>Fungi</taxon>
        <taxon>Dikarya</taxon>
        <taxon>Basidiomycota</taxon>
        <taxon>Agaricomycotina</taxon>
        <taxon>Agaricomycetes</taxon>
        <taxon>Agaricomycetidae</taxon>
        <taxon>Agaricales</taxon>
        <taxon>Agaricineae</taxon>
        <taxon>Agaricaceae</taxon>
        <taxon>Leucocoprinus</taxon>
    </lineage>
</organism>
<dbReference type="PANTHER" id="PTHR35043">
    <property type="entry name" value="TRANSCRIPTION FACTOR DOMAIN-CONTAINING PROTEIN"/>
    <property type="match status" value="1"/>
</dbReference>
<dbReference type="Proteomes" id="UP001213000">
    <property type="component" value="Unassembled WGS sequence"/>
</dbReference>
<keyword evidence="2" id="KW-0732">Signal</keyword>
<feature type="signal peptide" evidence="2">
    <location>
        <begin position="1"/>
        <end position="16"/>
    </location>
</feature>
<evidence type="ECO:0000313" key="3">
    <source>
        <dbReference type="EMBL" id="KAJ3555740.1"/>
    </source>
</evidence>
<reference evidence="3" key="1">
    <citation type="submission" date="2022-07" db="EMBL/GenBank/DDBJ databases">
        <title>Genome Sequence of Leucocoprinus birnbaumii.</title>
        <authorList>
            <person name="Buettner E."/>
        </authorList>
    </citation>
    <scope>NUCLEOTIDE SEQUENCE</scope>
    <source>
        <strain evidence="3">VT141</strain>
    </source>
</reference>
<feature type="transmembrane region" description="Helical" evidence="1">
    <location>
        <begin position="59"/>
        <end position="80"/>
    </location>
</feature>
<keyword evidence="1" id="KW-0472">Membrane</keyword>
<protein>
    <recommendedName>
        <fullName evidence="5">Cation-transporting P-type ATPase C-terminal domain-containing protein</fullName>
    </recommendedName>
</protein>
<evidence type="ECO:0008006" key="5">
    <source>
        <dbReference type="Google" id="ProtNLM"/>
    </source>
</evidence>
<dbReference type="AlphaFoldDB" id="A0AAD5VEY4"/>
<feature type="chain" id="PRO_5042131505" description="Cation-transporting P-type ATPase C-terminal domain-containing protein" evidence="2">
    <location>
        <begin position="17"/>
        <end position="139"/>
    </location>
</feature>
<evidence type="ECO:0000313" key="4">
    <source>
        <dbReference type="Proteomes" id="UP001213000"/>
    </source>
</evidence>
<dbReference type="PANTHER" id="PTHR35043:SF7">
    <property type="entry name" value="TRANSCRIPTION FACTOR DOMAIN-CONTAINING PROTEIN"/>
    <property type="match status" value="1"/>
</dbReference>
<proteinExistence type="predicted"/>
<evidence type="ECO:0000256" key="2">
    <source>
        <dbReference type="SAM" id="SignalP"/>
    </source>
</evidence>
<dbReference type="EMBL" id="JANIEX010001649">
    <property type="protein sequence ID" value="KAJ3555740.1"/>
    <property type="molecule type" value="Genomic_DNA"/>
</dbReference>
<comment type="caution">
    <text evidence="3">The sequence shown here is derived from an EMBL/GenBank/DDBJ whole genome shotgun (WGS) entry which is preliminary data.</text>
</comment>
<evidence type="ECO:0000256" key="1">
    <source>
        <dbReference type="SAM" id="Phobius"/>
    </source>
</evidence>
<feature type="transmembrane region" description="Helical" evidence="1">
    <location>
        <begin position="92"/>
        <end position="113"/>
    </location>
</feature>
<keyword evidence="1" id="KW-1133">Transmembrane helix</keyword>
<accession>A0AAD5VEY4</accession>
<keyword evidence="4" id="KW-1185">Reference proteome</keyword>